<evidence type="ECO:0000313" key="7">
    <source>
        <dbReference type="EMBL" id="PWK54530.1"/>
    </source>
</evidence>
<protein>
    <submittedName>
        <fullName evidence="7">Subtilisin family serine protease</fullName>
    </submittedName>
</protein>
<organism evidence="7 8">
    <name type="scientific">Pleionea mediterranea</name>
    <dbReference type="NCBI Taxonomy" id="523701"/>
    <lineage>
        <taxon>Bacteria</taxon>
        <taxon>Pseudomonadati</taxon>
        <taxon>Pseudomonadota</taxon>
        <taxon>Gammaproteobacteria</taxon>
        <taxon>Oceanospirillales</taxon>
        <taxon>Pleioneaceae</taxon>
        <taxon>Pleionea</taxon>
    </lineage>
</organism>
<dbReference type="AlphaFoldDB" id="A0A316G420"/>
<evidence type="ECO:0000256" key="1">
    <source>
        <dbReference type="ARBA" id="ARBA00011073"/>
    </source>
</evidence>
<comment type="similarity">
    <text evidence="1 5">Belongs to the peptidase S8 family.</text>
</comment>
<dbReference type="PANTHER" id="PTHR43806">
    <property type="entry name" value="PEPTIDASE S8"/>
    <property type="match status" value="1"/>
</dbReference>
<proteinExistence type="inferred from homology"/>
<dbReference type="SUPFAM" id="SSF52743">
    <property type="entry name" value="Subtilisin-like"/>
    <property type="match status" value="1"/>
</dbReference>
<dbReference type="PANTHER" id="PTHR43806:SF11">
    <property type="entry name" value="CEREVISIN-RELATED"/>
    <property type="match status" value="1"/>
</dbReference>
<feature type="active site" description="Charge relay system" evidence="5">
    <location>
        <position position="426"/>
    </location>
</feature>
<gene>
    <name evidence="7" type="ORF">C8D97_101384</name>
</gene>
<comment type="caution">
    <text evidence="7">The sequence shown here is derived from an EMBL/GenBank/DDBJ whole genome shotgun (WGS) entry which is preliminary data.</text>
</comment>
<keyword evidence="8" id="KW-1185">Reference proteome</keyword>
<keyword evidence="3 5" id="KW-0378">Hydrolase</keyword>
<dbReference type="InterPro" id="IPR000209">
    <property type="entry name" value="Peptidase_S8/S53_dom"/>
</dbReference>
<dbReference type="OrthoDB" id="5405281at2"/>
<dbReference type="InterPro" id="IPR050131">
    <property type="entry name" value="Peptidase_S8_subtilisin-like"/>
</dbReference>
<dbReference type="CDD" id="cd05561">
    <property type="entry name" value="Peptidases_S8_4"/>
    <property type="match status" value="1"/>
</dbReference>
<dbReference type="InterPro" id="IPR036852">
    <property type="entry name" value="Peptidase_S8/S53_dom_sf"/>
</dbReference>
<reference evidence="7 8" key="1">
    <citation type="submission" date="2018-05" db="EMBL/GenBank/DDBJ databases">
        <title>Genomic Encyclopedia of Type Strains, Phase IV (KMG-IV): sequencing the most valuable type-strain genomes for metagenomic binning, comparative biology and taxonomic classification.</title>
        <authorList>
            <person name="Goeker M."/>
        </authorList>
    </citation>
    <scope>NUCLEOTIDE SEQUENCE [LARGE SCALE GENOMIC DNA]</scope>
    <source>
        <strain evidence="7 8">DSM 25350</strain>
    </source>
</reference>
<dbReference type="PROSITE" id="PS51892">
    <property type="entry name" value="SUBTILASE"/>
    <property type="match status" value="1"/>
</dbReference>
<dbReference type="PROSITE" id="PS00138">
    <property type="entry name" value="SUBTILASE_SER"/>
    <property type="match status" value="1"/>
</dbReference>
<feature type="domain" description="Peptidase S8/S53" evidence="6">
    <location>
        <begin position="221"/>
        <end position="473"/>
    </location>
</feature>
<dbReference type="Gene3D" id="3.40.50.200">
    <property type="entry name" value="Peptidase S8/S53 domain"/>
    <property type="match status" value="1"/>
</dbReference>
<evidence type="ECO:0000256" key="5">
    <source>
        <dbReference type="PROSITE-ProRule" id="PRU01240"/>
    </source>
</evidence>
<evidence type="ECO:0000313" key="8">
    <source>
        <dbReference type="Proteomes" id="UP000245790"/>
    </source>
</evidence>
<dbReference type="GO" id="GO:0004252">
    <property type="term" value="F:serine-type endopeptidase activity"/>
    <property type="evidence" value="ECO:0007669"/>
    <property type="project" value="UniProtKB-UniRule"/>
</dbReference>
<evidence type="ECO:0000256" key="3">
    <source>
        <dbReference type="ARBA" id="ARBA00022801"/>
    </source>
</evidence>
<dbReference type="RefSeq" id="WP_109761641.1">
    <property type="nucleotide sequence ID" value="NZ_QGGU01000001.1"/>
</dbReference>
<accession>A0A316G420</accession>
<name>A0A316G420_9GAMM</name>
<dbReference type="InterPro" id="IPR023828">
    <property type="entry name" value="Peptidase_S8_Ser-AS"/>
</dbReference>
<evidence type="ECO:0000259" key="6">
    <source>
        <dbReference type="Pfam" id="PF00082"/>
    </source>
</evidence>
<sequence>MKTITLCRLNALLVKILILLMASSISFNAKALYFEALAVPNLPVQKRLPIKPAIKKPLDKVSNKIEQVINKPLPSITDALPETTQVLDKSGNPIFKEVTLKDGSRAVEHQWIVMLNQNDVFQLQQSIEKNKWPIDIVSQQRFNALATTLVTFKVSSAMDDRQSLSVVFSKQAMQTLDRNHVYRPQQASINTESQTLANRSVVDRQNKNTSIQGNRTVCDKPVNIGVIDTAINLNHELFKDKNIQQKIFLSKDAVEPTSHGTAVVGRFYVQPESPETSALTGSFRQTAPLASHANVKLASVFYSRENATQGAALQHLLEGINWLINQQVPVINMSLTGPDNRLLKLVIDAAIAKGVIIVAAAGNEGPAAATVYPAGYKKVIAVTAVDNEQNIYRWANQGEYIDFAALGVSVFTARSNGGFGIETGTSMAAPVVTAAIACHGFKGDLTVDELINQLAQSVLDLGDKGPDPVFGIGLIE</sequence>
<dbReference type="GO" id="GO:0006508">
    <property type="term" value="P:proteolysis"/>
    <property type="evidence" value="ECO:0007669"/>
    <property type="project" value="UniProtKB-KW"/>
</dbReference>
<dbReference type="Pfam" id="PF00082">
    <property type="entry name" value="Peptidase_S8"/>
    <property type="match status" value="1"/>
</dbReference>
<dbReference type="Proteomes" id="UP000245790">
    <property type="component" value="Unassembled WGS sequence"/>
</dbReference>
<keyword evidence="2 5" id="KW-0645">Protease</keyword>
<keyword evidence="4 5" id="KW-0720">Serine protease</keyword>
<dbReference type="EMBL" id="QGGU01000001">
    <property type="protein sequence ID" value="PWK54530.1"/>
    <property type="molecule type" value="Genomic_DNA"/>
</dbReference>
<feature type="active site" description="Charge relay system" evidence="5">
    <location>
        <position position="259"/>
    </location>
</feature>
<feature type="active site" description="Charge relay system" evidence="5">
    <location>
        <position position="228"/>
    </location>
</feature>
<dbReference type="PRINTS" id="PR00723">
    <property type="entry name" value="SUBTILISIN"/>
</dbReference>
<evidence type="ECO:0000256" key="4">
    <source>
        <dbReference type="ARBA" id="ARBA00022825"/>
    </source>
</evidence>
<evidence type="ECO:0000256" key="2">
    <source>
        <dbReference type="ARBA" id="ARBA00022670"/>
    </source>
</evidence>
<dbReference type="InterPro" id="IPR015500">
    <property type="entry name" value="Peptidase_S8_subtilisin-rel"/>
</dbReference>